<proteinExistence type="predicted"/>
<organism evidence="2 3">
    <name type="scientific">Candidatus Clostridium eludens</name>
    <dbReference type="NCBI Taxonomy" id="3381663"/>
    <lineage>
        <taxon>Bacteria</taxon>
        <taxon>Bacillati</taxon>
        <taxon>Bacillota</taxon>
        <taxon>Clostridia</taxon>
        <taxon>Eubacteriales</taxon>
        <taxon>Clostridiaceae</taxon>
        <taxon>Clostridium</taxon>
    </lineage>
</organism>
<dbReference type="Proteomes" id="UP001623660">
    <property type="component" value="Unassembled WGS sequence"/>
</dbReference>
<dbReference type="EMBL" id="JBJHZX010000005">
    <property type="protein sequence ID" value="MFL0194918.1"/>
    <property type="molecule type" value="Genomic_DNA"/>
</dbReference>
<feature type="transmembrane region" description="Helical" evidence="1">
    <location>
        <begin position="21"/>
        <end position="38"/>
    </location>
</feature>
<keyword evidence="1" id="KW-0472">Membrane</keyword>
<keyword evidence="1" id="KW-0812">Transmembrane</keyword>
<evidence type="ECO:0000313" key="3">
    <source>
        <dbReference type="Proteomes" id="UP001623660"/>
    </source>
</evidence>
<sequence>MREQLSPAELRNKHIKVTITIFSILLILIVSAIVFAVSSI</sequence>
<comment type="caution">
    <text evidence="2">The sequence shown here is derived from an EMBL/GenBank/DDBJ whole genome shotgun (WGS) entry which is preliminary data.</text>
</comment>
<evidence type="ECO:0000313" key="2">
    <source>
        <dbReference type="EMBL" id="MFL0194918.1"/>
    </source>
</evidence>
<gene>
    <name evidence="2" type="ORF">ACJDU8_04915</name>
</gene>
<protein>
    <submittedName>
        <fullName evidence="2">Uncharacterized protein</fullName>
    </submittedName>
</protein>
<dbReference type="RefSeq" id="WP_406791038.1">
    <property type="nucleotide sequence ID" value="NZ_JBJHZX010000005.1"/>
</dbReference>
<reference evidence="2 3" key="1">
    <citation type="submission" date="2024-11" db="EMBL/GenBank/DDBJ databases">
        <authorList>
            <person name="Heng Y.C."/>
            <person name="Lim A.C.H."/>
            <person name="Lee J.K.Y."/>
            <person name="Kittelmann S."/>
        </authorList>
    </citation>
    <scope>NUCLEOTIDE SEQUENCE [LARGE SCALE GENOMIC DNA]</scope>
    <source>
        <strain evidence="2 3">WILCCON 0269</strain>
    </source>
</reference>
<keyword evidence="1" id="KW-1133">Transmembrane helix</keyword>
<accession>A0ABW8SI55</accession>
<name>A0ABW8SI55_9CLOT</name>
<keyword evidence="3" id="KW-1185">Reference proteome</keyword>
<evidence type="ECO:0000256" key="1">
    <source>
        <dbReference type="SAM" id="Phobius"/>
    </source>
</evidence>